<evidence type="ECO:0000313" key="2">
    <source>
        <dbReference type="Proteomes" id="UP001152320"/>
    </source>
</evidence>
<evidence type="ECO:0000313" key="1">
    <source>
        <dbReference type="EMBL" id="KAJ8042167.1"/>
    </source>
</evidence>
<reference evidence="1" key="1">
    <citation type="submission" date="2021-10" db="EMBL/GenBank/DDBJ databases">
        <title>Tropical sea cucumber genome reveals ecological adaptation and Cuvierian tubules defense mechanism.</title>
        <authorList>
            <person name="Chen T."/>
        </authorList>
    </citation>
    <scope>NUCLEOTIDE SEQUENCE</scope>
    <source>
        <strain evidence="1">Nanhai2018</strain>
        <tissue evidence="1">Muscle</tissue>
    </source>
</reference>
<sequence length="74" mass="8539">MLVPADKTSNYYSVDKQRYEKLMKDNVTATYKKSERHSQHITNLEAKRITTSLGISDRVDVLAAKPAYVRLKDH</sequence>
<proteinExistence type="predicted"/>
<comment type="caution">
    <text evidence="1">The sequence shown here is derived from an EMBL/GenBank/DDBJ whole genome shotgun (WGS) entry which is preliminary data.</text>
</comment>
<name>A0A9Q1CBE3_HOLLE</name>
<protein>
    <submittedName>
        <fullName evidence="1">Uncharacterized protein</fullName>
    </submittedName>
</protein>
<dbReference type="AlphaFoldDB" id="A0A9Q1CBE3"/>
<accession>A0A9Q1CBE3</accession>
<keyword evidence="2" id="KW-1185">Reference proteome</keyword>
<dbReference type="EMBL" id="JAIZAY010000005">
    <property type="protein sequence ID" value="KAJ8042167.1"/>
    <property type="molecule type" value="Genomic_DNA"/>
</dbReference>
<dbReference type="Proteomes" id="UP001152320">
    <property type="component" value="Chromosome 5"/>
</dbReference>
<organism evidence="1 2">
    <name type="scientific">Holothuria leucospilota</name>
    <name type="common">Black long sea cucumber</name>
    <name type="synonym">Mertensiothuria leucospilota</name>
    <dbReference type="NCBI Taxonomy" id="206669"/>
    <lineage>
        <taxon>Eukaryota</taxon>
        <taxon>Metazoa</taxon>
        <taxon>Echinodermata</taxon>
        <taxon>Eleutherozoa</taxon>
        <taxon>Echinozoa</taxon>
        <taxon>Holothuroidea</taxon>
        <taxon>Aspidochirotacea</taxon>
        <taxon>Aspidochirotida</taxon>
        <taxon>Holothuriidae</taxon>
        <taxon>Holothuria</taxon>
    </lineage>
</organism>
<dbReference type="OrthoDB" id="5988108at2759"/>
<gene>
    <name evidence="1" type="ORF">HOLleu_13162</name>
</gene>